<dbReference type="Pfam" id="PF18962">
    <property type="entry name" value="Por_Secre_tail"/>
    <property type="match status" value="1"/>
</dbReference>
<feature type="chain" id="PRO_5021967546" evidence="2">
    <location>
        <begin position="19"/>
        <end position="209"/>
    </location>
</feature>
<protein>
    <submittedName>
        <fullName evidence="4">Putative secreted protein (Por secretion system target)</fullName>
    </submittedName>
</protein>
<feature type="domain" description="Secretion system C-terminal sorting" evidence="3">
    <location>
        <begin position="141"/>
        <end position="207"/>
    </location>
</feature>
<feature type="signal peptide" evidence="2">
    <location>
        <begin position="1"/>
        <end position="18"/>
    </location>
</feature>
<evidence type="ECO:0000259" key="3">
    <source>
        <dbReference type="Pfam" id="PF18962"/>
    </source>
</evidence>
<evidence type="ECO:0000313" key="4">
    <source>
        <dbReference type="EMBL" id="TQM39250.1"/>
    </source>
</evidence>
<dbReference type="NCBIfam" id="TIGR04183">
    <property type="entry name" value="Por_Secre_tail"/>
    <property type="match status" value="1"/>
</dbReference>
<evidence type="ECO:0000313" key="5">
    <source>
        <dbReference type="Proteomes" id="UP000320773"/>
    </source>
</evidence>
<evidence type="ECO:0000256" key="1">
    <source>
        <dbReference type="ARBA" id="ARBA00022729"/>
    </source>
</evidence>
<gene>
    <name evidence="4" type="ORF">BC670_0023</name>
</gene>
<dbReference type="Proteomes" id="UP000320773">
    <property type="component" value="Unassembled WGS sequence"/>
</dbReference>
<organism evidence="4 5">
    <name type="scientific">Flavobacterium branchiophilum</name>
    <dbReference type="NCBI Taxonomy" id="55197"/>
    <lineage>
        <taxon>Bacteria</taxon>
        <taxon>Pseudomonadati</taxon>
        <taxon>Bacteroidota</taxon>
        <taxon>Flavobacteriia</taxon>
        <taxon>Flavobacteriales</taxon>
        <taxon>Flavobacteriaceae</taxon>
        <taxon>Flavobacterium</taxon>
    </lineage>
</organism>
<comment type="caution">
    <text evidence="4">The sequence shown here is derived from an EMBL/GenBank/DDBJ whole genome shotgun (WGS) entry which is preliminary data.</text>
</comment>
<proteinExistence type="predicted"/>
<dbReference type="InterPro" id="IPR026444">
    <property type="entry name" value="Secre_tail"/>
</dbReference>
<dbReference type="RefSeq" id="WP_089079454.1">
    <property type="nucleotide sequence ID" value="NZ_VFPJ01000001.1"/>
</dbReference>
<keyword evidence="1 2" id="KW-0732">Signal</keyword>
<dbReference type="EMBL" id="VFPJ01000001">
    <property type="protein sequence ID" value="TQM39250.1"/>
    <property type="molecule type" value="Genomic_DNA"/>
</dbReference>
<accession>A0A543FZJ6</accession>
<sequence length="209" mass="23179">MKKIITLAILLTTFVSNSQCSAPSNVNLINNIAFLNTVELSWTENGTATSWEIAVVPDFNVGSIIPTTGWIAATSNPFIITGIPSSFDCYAFFVRSACSSTDVSSWTGASSLGCSIAAYNWFLTLSNDNFVTNLENNKLQIYPNPAKNIIQIKNNSEIEKITIFDYLGKEILTQTQNINEVIVENLSKGIYLIEIHSENEKVYKKFIKE</sequence>
<evidence type="ECO:0000256" key="2">
    <source>
        <dbReference type="SAM" id="SignalP"/>
    </source>
</evidence>
<reference evidence="4 5" key="1">
    <citation type="submission" date="2019-06" db="EMBL/GenBank/DDBJ databases">
        <title>Genomic Encyclopedia of Archaeal and Bacterial Type Strains, Phase II (KMG-II): from individual species to whole genera.</title>
        <authorList>
            <person name="Goeker M."/>
        </authorList>
    </citation>
    <scope>NUCLEOTIDE SEQUENCE [LARGE SCALE GENOMIC DNA]</scope>
    <source>
        <strain evidence="4 5">DSM 24789</strain>
    </source>
</reference>
<name>A0A543FZJ6_9FLAO</name>
<dbReference type="AlphaFoldDB" id="A0A543FZJ6"/>